<gene>
    <name evidence="1" type="ORF">L2E82_44314</name>
</gene>
<accession>A0ACB8ZRD9</accession>
<evidence type="ECO:0000313" key="2">
    <source>
        <dbReference type="Proteomes" id="UP001055811"/>
    </source>
</evidence>
<dbReference type="Proteomes" id="UP001055811">
    <property type="component" value="Linkage Group LG08"/>
</dbReference>
<protein>
    <submittedName>
        <fullName evidence="1">Uncharacterized protein</fullName>
    </submittedName>
</protein>
<organism evidence="1 2">
    <name type="scientific">Cichorium intybus</name>
    <name type="common">Chicory</name>
    <dbReference type="NCBI Taxonomy" id="13427"/>
    <lineage>
        <taxon>Eukaryota</taxon>
        <taxon>Viridiplantae</taxon>
        <taxon>Streptophyta</taxon>
        <taxon>Embryophyta</taxon>
        <taxon>Tracheophyta</taxon>
        <taxon>Spermatophyta</taxon>
        <taxon>Magnoliopsida</taxon>
        <taxon>eudicotyledons</taxon>
        <taxon>Gunneridae</taxon>
        <taxon>Pentapetalae</taxon>
        <taxon>asterids</taxon>
        <taxon>campanulids</taxon>
        <taxon>Asterales</taxon>
        <taxon>Asteraceae</taxon>
        <taxon>Cichorioideae</taxon>
        <taxon>Cichorieae</taxon>
        <taxon>Cichoriinae</taxon>
        <taxon>Cichorium</taxon>
    </lineage>
</organism>
<keyword evidence="2" id="KW-1185">Reference proteome</keyword>
<reference evidence="1 2" key="2">
    <citation type="journal article" date="2022" name="Mol. Ecol. Resour.">
        <title>The genomes of chicory, endive, great burdock and yacon provide insights into Asteraceae paleo-polyploidization history and plant inulin production.</title>
        <authorList>
            <person name="Fan W."/>
            <person name="Wang S."/>
            <person name="Wang H."/>
            <person name="Wang A."/>
            <person name="Jiang F."/>
            <person name="Liu H."/>
            <person name="Zhao H."/>
            <person name="Xu D."/>
            <person name="Zhang Y."/>
        </authorList>
    </citation>
    <scope>NUCLEOTIDE SEQUENCE [LARGE SCALE GENOMIC DNA]</scope>
    <source>
        <strain evidence="2">cv. Punajuju</strain>
        <tissue evidence="1">Leaves</tissue>
    </source>
</reference>
<evidence type="ECO:0000313" key="1">
    <source>
        <dbReference type="EMBL" id="KAI3699783.1"/>
    </source>
</evidence>
<name>A0ACB8ZRD9_CICIN</name>
<reference evidence="2" key="1">
    <citation type="journal article" date="2022" name="Mol. Ecol. Resour.">
        <title>The genomes of chicory, endive, great burdock and yacon provide insights into Asteraceae palaeo-polyploidization history and plant inulin production.</title>
        <authorList>
            <person name="Fan W."/>
            <person name="Wang S."/>
            <person name="Wang H."/>
            <person name="Wang A."/>
            <person name="Jiang F."/>
            <person name="Liu H."/>
            <person name="Zhao H."/>
            <person name="Xu D."/>
            <person name="Zhang Y."/>
        </authorList>
    </citation>
    <scope>NUCLEOTIDE SEQUENCE [LARGE SCALE GENOMIC DNA]</scope>
    <source>
        <strain evidence="2">cv. Punajuju</strain>
    </source>
</reference>
<comment type="caution">
    <text evidence="1">The sequence shown here is derived from an EMBL/GenBank/DDBJ whole genome shotgun (WGS) entry which is preliminary data.</text>
</comment>
<proteinExistence type="predicted"/>
<dbReference type="EMBL" id="CM042016">
    <property type="protein sequence ID" value="KAI3699783.1"/>
    <property type="molecule type" value="Genomic_DNA"/>
</dbReference>
<sequence>MGFDMELYGLEVVDEKREYRSSDMLLMVEKEIKCLLVGDPDADKLGGDPGGVNRGVLLWDTNNTPGEMCVLEDDKRKEEETKCKFPNLPLAMENFYVGHRLSQVHSNGNDLCNFNDNLEQREKSLQ</sequence>